<keyword evidence="6" id="KW-0805">Transcription regulation</keyword>
<evidence type="ECO:0000256" key="9">
    <source>
        <dbReference type="PROSITE-ProRule" id="PRU00042"/>
    </source>
</evidence>
<dbReference type="PROSITE" id="PS00028">
    <property type="entry name" value="ZINC_FINGER_C2H2_1"/>
    <property type="match status" value="2"/>
</dbReference>
<dbReference type="AlphaFoldDB" id="A0A833QW09"/>
<dbReference type="InterPro" id="IPR036236">
    <property type="entry name" value="Znf_C2H2_sf"/>
</dbReference>
<dbReference type="SMART" id="SM00355">
    <property type="entry name" value="ZnF_C2H2"/>
    <property type="match status" value="2"/>
</dbReference>
<evidence type="ECO:0000256" key="8">
    <source>
        <dbReference type="ARBA" id="ARBA00023242"/>
    </source>
</evidence>
<gene>
    <name evidence="11" type="ORF">FCM35_KLT01706</name>
</gene>
<evidence type="ECO:0000313" key="12">
    <source>
        <dbReference type="Proteomes" id="UP000623129"/>
    </source>
</evidence>
<comment type="caution">
    <text evidence="11">The sequence shown here is derived from an EMBL/GenBank/DDBJ whole genome shotgun (WGS) entry which is preliminary data.</text>
</comment>
<sequence length="149" mass="16681">MKRLFQETIFTEANNVDMAKMLVFLSHSNNDTMRNRSEQGRVFECKTCNKQFSSFQALGGHRASHKKPRLAGEDGTNKPRMHECPICGLEFAIGQALGGHMRRHRPLGLAHGLVGKKQIEAKKELCFDLNEPASSDEDQEAECSNVGHL</sequence>
<evidence type="ECO:0000256" key="5">
    <source>
        <dbReference type="ARBA" id="ARBA00022833"/>
    </source>
</evidence>
<comment type="subcellular location">
    <subcellularLocation>
        <location evidence="1">Nucleus</location>
    </subcellularLocation>
</comment>
<keyword evidence="8" id="KW-0539">Nucleus</keyword>
<dbReference type="PANTHER" id="PTHR26374:SF456">
    <property type="entry name" value="ZINC FINGER PROTEIN ZAT5-LIKE"/>
    <property type="match status" value="1"/>
</dbReference>
<evidence type="ECO:0000313" key="11">
    <source>
        <dbReference type="EMBL" id="KAF3334015.1"/>
    </source>
</evidence>
<dbReference type="SUPFAM" id="SSF57667">
    <property type="entry name" value="beta-beta-alpha zinc fingers"/>
    <property type="match status" value="1"/>
</dbReference>
<dbReference type="GO" id="GO:0008270">
    <property type="term" value="F:zinc ion binding"/>
    <property type="evidence" value="ECO:0007669"/>
    <property type="project" value="UniProtKB-KW"/>
</dbReference>
<keyword evidence="3" id="KW-0677">Repeat</keyword>
<evidence type="ECO:0000256" key="3">
    <source>
        <dbReference type="ARBA" id="ARBA00022737"/>
    </source>
</evidence>
<dbReference type="Pfam" id="PF13912">
    <property type="entry name" value="zf-C2H2_6"/>
    <property type="match status" value="2"/>
</dbReference>
<dbReference type="EMBL" id="SWLB01000010">
    <property type="protein sequence ID" value="KAF3334015.1"/>
    <property type="molecule type" value="Genomic_DNA"/>
</dbReference>
<keyword evidence="12" id="KW-1185">Reference proteome</keyword>
<dbReference type="InterPro" id="IPR013087">
    <property type="entry name" value="Znf_C2H2_type"/>
</dbReference>
<keyword evidence="2" id="KW-0479">Metal-binding</keyword>
<dbReference type="GO" id="GO:0005634">
    <property type="term" value="C:nucleus"/>
    <property type="evidence" value="ECO:0007669"/>
    <property type="project" value="UniProtKB-SubCell"/>
</dbReference>
<protein>
    <submittedName>
        <fullName evidence="11">Zinc finger protein ZAT12</fullName>
    </submittedName>
</protein>
<reference evidence="11" key="1">
    <citation type="submission" date="2020-01" db="EMBL/GenBank/DDBJ databases">
        <title>Genome sequence of Kobresia littledalei, the first chromosome-level genome in the family Cyperaceae.</title>
        <authorList>
            <person name="Qu G."/>
        </authorList>
    </citation>
    <scope>NUCLEOTIDE SEQUENCE</scope>
    <source>
        <strain evidence="11">C.B.Clarke</strain>
        <tissue evidence="11">Leaf</tissue>
    </source>
</reference>
<organism evidence="11 12">
    <name type="scientific">Carex littledalei</name>
    <dbReference type="NCBI Taxonomy" id="544730"/>
    <lineage>
        <taxon>Eukaryota</taxon>
        <taxon>Viridiplantae</taxon>
        <taxon>Streptophyta</taxon>
        <taxon>Embryophyta</taxon>
        <taxon>Tracheophyta</taxon>
        <taxon>Spermatophyta</taxon>
        <taxon>Magnoliopsida</taxon>
        <taxon>Liliopsida</taxon>
        <taxon>Poales</taxon>
        <taxon>Cyperaceae</taxon>
        <taxon>Cyperoideae</taxon>
        <taxon>Cariceae</taxon>
        <taxon>Carex</taxon>
        <taxon>Carex subgen. Euthyceras</taxon>
    </lineage>
</organism>
<proteinExistence type="predicted"/>
<dbReference type="OrthoDB" id="9411774at2759"/>
<keyword evidence="5" id="KW-0862">Zinc</keyword>
<dbReference type="Proteomes" id="UP000623129">
    <property type="component" value="Unassembled WGS sequence"/>
</dbReference>
<keyword evidence="4 9" id="KW-0863">Zinc-finger</keyword>
<dbReference type="Gene3D" id="3.30.160.60">
    <property type="entry name" value="Classic Zinc Finger"/>
    <property type="match status" value="1"/>
</dbReference>
<dbReference type="PROSITE" id="PS50157">
    <property type="entry name" value="ZINC_FINGER_C2H2_2"/>
    <property type="match status" value="2"/>
</dbReference>
<evidence type="ECO:0000256" key="7">
    <source>
        <dbReference type="ARBA" id="ARBA00023163"/>
    </source>
</evidence>
<evidence type="ECO:0000256" key="1">
    <source>
        <dbReference type="ARBA" id="ARBA00004123"/>
    </source>
</evidence>
<evidence type="ECO:0000256" key="6">
    <source>
        <dbReference type="ARBA" id="ARBA00023015"/>
    </source>
</evidence>
<evidence type="ECO:0000256" key="2">
    <source>
        <dbReference type="ARBA" id="ARBA00022723"/>
    </source>
</evidence>
<feature type="domain" description="C2H2-type" evidence="10">
    <location>
        <begin position="82"/>
        <end position="104"/>
    </location>
</feature>
<name>A0A833QW09_9POAL</name>
<dbReference type="PANTHER" id="PTHR26374">
    <property type="entry name" value="ZINC FINGER PROTEIN ZAT5"/>
    <property type="match status" value="1"/>
</dbReference>
<keyword evidence="7" id="KW-0804">Transcription</keyword>
<evidence type="ECO:0000259" key="10">
    <source>
        <dbReference type="PROSITE" id="PS50157"/>
    </source>
</evidence>
<accession>A0A833QW09</accession>
<feature type="domain" description="C2H2-type" evidence="10">
    <location>
        <begin position="43"/>
        <end position="70"/>
    </location>
</feature>
<evidence type="ECO:0000256" key="4">
    <source>
        <dbReference type="ARBA" id="ARBA00022771"/>
    </source>
</evidence>